<protein>
    <submittedName>
        <fullName evidence="1">Uncharacterized protein</fullName>
    </submittedName>
</protein>
<dbReference type="EMBL" id="JAWQEG010008455">
    <property type="protein sequence ID" value="KAK3850294.1"/>
    <property type="molecule type" value="Genomic_DNA"/>
</dbReference>
<accession>A0AAE1BJK9</accession>
<organism evidence="1 2">
    <name type="scientific">Petrolisthes cinctipes</name>
    <name type="common">Flat porcelain crab</name>
    <dbReference type="NCBI Taxonomy" id="88211"/>
    <lineage>
        <taxon>Eukaryota</taxon>
        <taxon>Metazoa</taxon>
        <taxon>Ecdysozoa</taxon>
        <taxon>Arthropoda</taxon>
        <taxon>Crustacea</taxon>
        <taxon>Multicrustacea</taxon>
        <taxon>Malacostraca</taxon>
        <taxon>Eumalacostraca</taxon>
        <taxon>Eucarida</taxon>
        <taxon>Decapoda</taxon>
        <taxon>Pleocyemata</taxon>
        <taxon>Anomura</taxon>
        <taxon>Galatheoidea</taxon>
        <taxon>Porcellanidae</taxon>
        <taxon>Petrolisthes</taxon>
    </lineage>
</organism>
<gene>
    <name evidence="1" type="ORF">Pcinc_042993</name>
</gene>
<sequence>MTEEELTEEELMEEQNDEVITAHYNFMNIKALSEGILLGRYNGFNLTTLASSNLLSNGSTYGNVTFYGDTHLNADDVHIMGKKTFTAAVTDFQEINVLQIRGCPCLQLSIKPVLTCNSPKKRQKLRYQGALVRRKGKELTKTFGDITKKIFRG</sequence>
<comment type="caution">
    <text evidence="1">The sequence shown here is derived from an EMBL/GenBank/DDBJ whole genome shotgun (WGS) entry which is preliminary data.</text>
</comment>
<dbReference type="Proteomes" id="UP001286313">
    <property type="component" value="Unassembled WGS sequence"/>
</dbReference>
<dbReference type="AlphaFoldDB" id="A0AAE1BJK9"/>
<keyword evidence="2" id="KW-1185">Reference proteome</keyword>
<evidence type="ECO:0000313" key="2">
    <source>
        <dbReference type="Proteomes" id="UP001286313"/>
    </source>
</evidence>
<evidence type="ECO:0000313" key="1">
    <source>
        <dbReference type="EMBL" id="KAK3850294.1"/>
    </source>
</evidence>
<name>A0AAE1BJK9_PETCI</name>
<proteinExistence type="predicted"/>
<reference evidence="1" key="1">
    <citation type="submission" date="2023-10" db="EMBL/GenBank/DDBJ databases">
        <title>Genome assemblies of two species of porcelain crab, Petrolisthes cinctipes and Petrolisthes manimaculis (Anomura: Porcellanidae).</title>
        <authorList>
            <person name="Angst P."/>
        </authorList>
    </citation>
    <scope>NUCLEOTIDE SEQUENCE</scope>
    <source>
        <strain evidence="1">PB745_01</strain>
        <tissue evidence="1">Gill</tissue>
    </source>
</reference>